<dbReference type="InterPro" id="IPR026939">
    <property type="entry name" value="ZNF706/At2g23090_sf"/>
</dbReference>
<feature type="domain" description="At2g23090-like zinc-binding" evidence="2">
    <location>
        <begin position="216"/>
        <end position="251"/>
    </location>
</feature>
<sequence>MFLRRVSKKEATMECNLSLKKAGKGEEEPSSEPSSLDCFKRRSAWRDRVVKAFRKTGSFVPLSQVFMQDRSPFLSVLRSPTRKTNHLLTIINLSSKHTIAGLFGSQFHFSSAFFRASLLSLTSLSANQSTEKTREKRDFRRPPPCFSDPEYVRAVTFSILLQRAQEDGKGKQCVQSAAAREKDPVKKNTARARADEAKSKEPKSQLKSNQAAMSIKCKVCMQPFMKTQSVAQLNEHAANKHNKTVAECFPEMAS</sequence>
<dbReference type="InterPro" id="IPR039438">
    <property type="entry name" value="At2g23090-like_Znf"/>
</dbReference>
<accession>A0A086QBS3</accession>
<dbReference type="Gene3D" id="4.10.1050.10">
    <property type="entry name" value="At2g23090-like"/>
    <property type="match status" value="1"/>
</dbReference>
<gene>
    <name evidence="3" type="ORF">TGVAND_314800</name>
</gene>
<reference evidence="3 4" key="1">
    <citation type="submission" date="2014-08" db="EMBL/GenBank/DDBJ databases">
        <authorList>
            <person name="Sibley D."/>
            <person name="Venepally P."/>
            <person name="Karamycheva S."/>
            <person name="Hadjithomas M."/>
            <person name="Khan A."/>
            <person name="Brunk B."/>
            <person name="Roos D."/>
            <person name="Caler E."/>
            <person name="Lorenzi H."/>
        </authorList>
    </citation>
    <scope>NUCLEOTIDE SEQUENCE [LARGE SCALE GENOMIC DNA]</scope>
    <source>
        <strain evidence="3 4">VAND</strain>
    </source>
</reference>
<dbReference type="PANTHER" id="PTHR33788">
    <property type="entry name" value="OS07G0114300 PROTEIN"/>
    <property type="match status" value="1"/>
</dbReference>
<dbReference type="Proteomes" id="UP000028840">
    <property type="component" value="Unassembled WGS sequence"/>
</dbReference>
<dbReference type="InterPro" id="IPR039713">
    <property type="entry name" value="At2g23090-like"/>
</dbReference>
<dbReference type="EMBL" id="AEYJ02000450">
    <property type="protein sequence ID" value="KFH10055.1"/>
    <property type="molecule type" value="Genomic_DNA"/>
</dbReference>
<dbReference type="PANTHER" id="PTHR33788:SF1">
    <property type="entry name" value="ZINC-BINDING PROTEIN"/>
    <property type="match status" value="1"/>
</dbReference>
<reference evidence="3 4" key="2">
    <citation type="journal article" date="2015" name="Eukaryot. Cell">
        <title>Genetic mapping reveals that sinefungin resistance in Toxoplasma gondii is controlled by a putative amino acid transporter locus that can be used as a negative selectable marker.</title>
        <authorList>
            <person name="Behnke M.S."/>
            <person name="Khan A."/>
            <person name="Sibley L.D."/>
        </authorList>
    </citation>
    <scope>NUCLEOTIDE SEQUENCE [LARGE SCALE GENOMIC DNA]</scope>
    <source>
        <strain evidence="3 4">VAND</strain>
    </source>
</reference>
<protein>
    <recommendedName>
        <fullName evidence="2">At2g23090-like zinc-binding domain-containing protein</fullName>
    </recommendedName>
</protein>
<name>A0A086QBS3_TOXGO</name>
<feature type="compositionally biased region" description="Basic and acidic residues" evidence="1">
    <location>
        <begin position="179"/>
        <end position="204"/>
    </location>
</feature>
<comment type="caution">
    <text evidence="3">The sequence shown here is derived from an EMBL/GenBank/DDBJ whole genome shotgun (WGS) entry which is preliminary data.</text>
</comment>
<evidence type="ECO:0000313" key="3">
    <source>
        <dbReference type="EMBL" id="KFH10055.1"/>
    </source>
</evidence>
<organism evidence="3 4">
    <name type="scientific">Toxoplasma gondii VAND</name>
    <dbReference type="NCBI Taxonomy" id="933077"/>
    <lineage>
        <taxon>Eukaryota</taxon>
        <taxon>Sar</taxon>
        <taxon>Alveolata</taxon>
        <taxon>Apicomplexa</taxon>
        <taxon>Conoidasida</taxon>
        <taxon>Coccidia</taxon>
        <taxon>Eucoccidiorida</taxon>
        <taxon>Eimeriorina</taxon>
        <taxon>Sarcocystidae</taxon>
        <taxon>Toxoplasma</taxon>
    </lineage>
</organism>
<dbReference type="Pfam" id="PF12907">
    <property type="entry name" value="zf-met2"/>
    <property type="match status" value="1"/>
</dbReference>
<dbReference type="VEuPathDB" id="ToxoDB:TGVAND_314800"/>
<evidence type="ECO:0000313" key="4">
    <source>
        <dbReference type="Proteomes" id="UP000028840"/>
    </source>
</evidence>
<dbReference type="AlphaFoldDB" id="A0A086QBS3"/>
<feature type="region of interest" description="Disordered" evidence="1">
    <location>
        <begin position="170"/>
        <end position="209"/>
    </location>
</feature>
<evidence type="ECO:0000259" key="2">
    <source>
        <dbReference type="Pfam" id="PF12907"/>
    </source>
</evidence>
<evidence type="ECO:0000256" key="1">
    <source>
        <dbReference type="SAM" id="MobiDB-lite"/>
    </source>
</evidence>
<proteinExistence type="predicted"/>
<dbReference type="OrthoDB" id="370932at2759"/>
<dbReference type="SUPFAM" id="SSF118359">
    <property type="entry name" value="Expressed protein At2g23090/F21P24.15"/>
    <property type="match status" value="1"/>
</dbReference>